<evidence type="ECO:0000313" key="2">
    <source>
        <dbReference type="EMBL" id="QNP75950.1"/>
    </source>
</evidence>
<sequence>MLACLHTLLDLVLPATGKRRSPSPVTPPAQPEPYVSPWSRPWTSPGKADAVRELQEERRRAAAYASLGIDYPYTYDGAPFAADSFPTTPGLAA</sequence>
<feature type="region of interest" description="Disordered" evidence="1">
    <location>
        <begin position="16"/>
        <end position="50"/>
    </location>
</feature>
<proteinExistence type="predicted"/>
<dbReference type="KEGG" id="sroi:IAG44_26330"/>
<accession>A0A7H0IT34</accession>
<evidence type="ECO:0000256" key="1">
    <source>
        <dbReference type="SAM" id="MobiDB-lite"/>
    </source>
</evidence>
<dbReference type="AlphaFoldDB" id="A0A7H0IT34"/>
<keyword evidence="3" id="KW-1185">Reference proteome</keyword>
<dbReference type="EMBL" id="CP060828">
    <property type="protein sequence ID" value="QNP75950.1"/>
    <property type="molecule type" value="Genomic_DNA"/>
</dbReference>
<gene>
    <name evidence="2" type="ORF">IAG44_26330</name>
</gene>
<dbReference type="Proteomes" id="UP000516052">
    <property type="component" value="Chromosome"/>
</dbReference>
<evidence type="ECO:0000313" key="3">
    <source>
        <dbReference type="Proteomes" id="UP000516052"/>
    </source>
</evidence>
<protein>
    <submittedName>
        <fullName evidence="2">Uncharacterized protein</fullName>
    </submittedName>
</protein>
<name>A0A7H0IT34_9ACTN</name>
<organism evidence="2 3">
    <name type="scientific">Streptomyces roseirectus</name>
    <dbReference type="NCBI Taxonomy" id="2768066"/>
    <lineage>
        <taxon>Bacteria</taxon>
        <taxon>Bacillati</taxon>
        <taxon>Actinomycetota</taxon>
        <taxon>Actinomycetes</taxon>
        <taxon>Kitasatosporales</taxon>
        <taxon>Streptomycetaceae</taxon>
        <taxon>Streptomyces</taxon>
    </lineage>
</organism>
<reference evidence="2 3" key="1">
    <citation type="submission" date="2020-08" db="EMBL/GenBank/DDBJ databases">
        <title>A novel species.</title>
        <authorList>
            <person name="Gao J."/>
        </authorList>
    </citation>
    <scope>NUCLEOTIDE SEQUENCE [LARGE SCALE GENOMIC DNA]</scope>
    <source>
        <strain evidence="2 3">CRXT-G-22</strain>
    </source>
</reference>